<reference evidence="3 4" key="1">
    <citation type="submission" date="2014-01" db="EMBL/GenBank/DDBJ databases">
        <title>Sulfitobacter donghicola JCM 14565 Genome Sequencing.</title>
        <authorList>
            <person name="Lai Q."/>
            <person name="Hong Z."/>
        </authorList>
    </citation>
    <scope>NUCLEOTIDE SEQUENCE [LARGE SCALE GENOMIC DNA]</scope>
    <source>
        <strain evidence="3 4">JCM 14565</strain>
    </source>
</reference>
<protein>
    <recommendedName>
        <fullName evidence="2">ParB-like N-terminal domain-containing protein</fullName>
    </recommendedName>
</protein>
<keyword evidence="4" id="KW-1185">Reference proteome</keyword>
<dbReference type="InterPro" id="IPR003115">
    <property type="entry name" value="ParB_N"/>
</dbReference>
<evidence type="ECO:0000313" key="4">
    <source>
        <dbReference type="Proteomes" id="UP000027734"/>
    </source>
</evidence>
<dbReference type="RefSeq" id="WP_025060844.1">
    <property type="nucleotide sequence ID" value="NZ_JAMC01000013.1"/>
</dbReference>
<sequence>MAKRRKLTAPSAEDLNKIEEEFRRETSPNPGMAPIAQVAAESAMNMNAVDPAMRAKLAELDKYRAIEAQGLVARLIPIDAVDASVLTRDRMDLNPEDFAELKAAILANGLRMPVEVCELEPVEGQPRYGLISGYRRFRAVSELRGQPGQGAGVIEALVRPAASSAASMEAMVEENEIRSDLTHFERGRIAVLAAQNGVYSSVEEATAKLFAFASKAKRSKIRSFAMVFERLGDVLSFPLALKEKQGLAIAAGLRDGAGDALREGLAAAAPADAVEEWAVVDRVLSGFVAKPQSGEKPRGGRPKAQVETIQTQRGTTIGWSRKGQGIVIQLDGDINDADMQEVIALLKGAV</sequence>
<evidence type="ECO:0000256" key="1">
    <source>
        <dbReference type="SAM" id="MobiDB-lite"/>
    </source>
</evidence>
<feature type="region of interest" description="Disordered" evidence="1">
    <location>
        <begin position="1"/>
        <end position="32"/>
    </location>
</feature>
<accession>A0A073IBZ2</accession>
<comment type="caution">
    <text evidence="3">The sequence shown here is derived from an EMBL/GenBank/DDBJ whole genome shotgun (WGS) entry which is preliminary data.</text>
</comment>
<dbReference type="SUPFAM" id="SSF110849">
    <property type="entry name" value="ParB/Sulfiredoxin"/>
    <property type="match status" value="1"/>
</dbReference>
<dbReference type="GO" id="GO:0007059">
    <property type="term" value="P:chromosome segregation"/>
    <property type="evidence" value="ECO:0007669"/>
    <property type="project" value="TreeGrafter"/>
</dbReference>
<dbReference type="PANTHER" id="PTHR33375:SF1">
    <property type="entry name" value="CHROMOSOME-PARTITIONING PROTEIN PARB-RELATED"/>
    <property type="match status" value="1"/>
</dbReference>
<evidence type="ECO:0000259" key="2">
    <source>
        <dbReference type="SMART" id="SM00470"/>
    </source>
</evidence>
<dbReference type="Pfam" id="PF02195">
    <property type="entry name" value="ParB_N"/>
    <property type="match status" value="1"/>
</dbReference>
<dbReference type="eggNOG" id="COG1475">
    <property type="taxonomic scope" value="Bacteria"/>
</dbReference>
<gene>
    <name evidence="3" type="ORF">DSW25_04730</name>
</gene>
<dbReference type="STRING" id="1300350.Z948_3596"/>
<dbReference type="Proteomes" id="UP000027734">
    <property type="component" value="Unassembled WGS sequence"/>
</dbReference>
<proteinExistence type="predicted"/>
<dbReference type="EMBL" id="JAMC01000013">
    <property type="protein sequence ID" value="KEJ87848.1"/>
    <property type="molecule type" value="Genomic_DNA"/>
</dbReference>
<dbReference type="SMART" id="SM00470">
    <property type="entry name" value="ParB"/>
    <property type="match status" value="1"/>
</dbReference>
<dbReference type="AlphaFoldDB" id="A0A073IBZ2"/>
<organism evidence="3 4">
    <name type="scientific">Sulfitobacter donghicola DSW-25 = KCTC 12864 = JCM 14565</name>
    <dbReference type="NCBI Taxonomy" id="1300350"/>
    <lineage>
        <taxon>Bacteria</taxon>
        <taxon>Pseudomonadati</taxon>
        <taxon>Pseudomonadota</taxon>
        <taxon>Alphaproteobacteria</taxon>
        <taxon>Rhodobacterales</taxon>
        <taxon>Roseobacteraceae</taxon>
        <taxon>Sulfitobacter</taxon>
    </lineage>
</organism>
<evidence type="ECO:0000313" key="3">
    <source>
        <dbReference type="EMBL" id="KEJ87848.1"/>
    </source>
</evidence>
<feature type="domain" description="ParB-like N-terminal" evidence="2">
    <location>
        <begin position="74"/>
        <end position="176"/>
    </location>
</feature>
<feature type="compositionally biased region" description="Basic and acidic residues" evidence="1">
    <location>
        <begin position="14"/>
        <end position="26"/>
    </location>
</feature>
<dbReference type="PANTHER" id="PTHR33375">
    <property type="entry name" value="CHROMOSOME-PARTITIONING PROTEIN PARB-RELATED"/>
    <property type="match status" value="1"/>
</dbReference>
<dbReference type="InterPro" id="IPR050336">
    <property type="entry name" value="Chromosome_partition/occlusion"/>
</dbReference>
<dbReference type="InterPro" id="IPR036086">
    <property type="entry name" value="ParB/Sulfiredoxin_sf"/>
</dbReference>
<name>A0A073IBZ2_9RHOB</name>
<dbReference type="Gene3D" id="3.90.1530.30">
    <property type="match status" value="1"/>
</dbReference>
<dbReference type="GO" id="GO:0005694">
    <property type="term" value="C:chromosome"/>
    <property type="evidence" value="ECO:0007669"/>
    <property type="project" value="TreeGrafter"/>
</dbReference>
<dbReference type="OrthoDB" id="7812516at2"/>